<name>A0ABN4A6B9_GEOTH</name>
<dbReference type="Proteomes" id="UP000005636">
    <property type="component" value="Chromosome"/>
</dbReference>
<evidence type="ECO:0000313" key="1">
    <source>
        <dbReference type="EMBL" id="AEV21151.1"/>
    </source>
</evidence>
<evidence type="ECO:0000313" key="2">
    <source>
        <dbReference type="Proteomes" id="UP000005636"/>
    </source>
</evidence>
<proteinExistence type="predicted"/>
<organism evidence="1 2">
    <name type="scientific">Geobacillus thermoleovorans CCB_US3_UF5</name>
    <dbReference type="NCBI Taxonomy" id="1111068"/>
    <lineage>
        <taxon>Bacteria</taxon>
        <taxon>Bacillati</taxon>
        <taxon>Bacillota</taxon>
        <taxon>Bacilli</taxon>
        <taxon>Bacillales</taxon>
        <taxon>Anoxybacillaceae</taxon>
        <taxon>Geobacillus</taxon>
        <taxon>Geobacillus thermoleovorans group</taxon>
    </lineage>
</organism>
<reference evidence="1 2" key="1">
    <citation type="submission" date="2011-11" db="EMBL/GenBank/DDBJ databases">
        <title>Complete genome sequence of thermophilic Geobacillus thermoleovorans CCB_US3_UF5.</title>
        <authorList>
            <person name="Muhd Sakaff M.K.L."/>
            <person name="Abdul Rahman A.Y."/>
            <person name="Saito J.A."/>
            <person name="Hou S."/>
            <person name="Alam M."/>
        </authorList>
    </citation>
    <scope>NUCLEOTIDE SEQUENCE [LARGE SCALE GENOMIC DNA]</scope>
    <source>
        <strain evidence="1 2">CCB_US3_UF5</strain>
    </source>
</reference>
<dbReference type="EMBL" id="CP003125">
    <property type="protein sequence ID" value="AEV21151.1"/>
    <property type="molecule type" value="Genomic_DNA"/>
</dbReference>
<keyword evidence="2" id="KW-1185">Reference proteome</keyword>
<protein>
    <submittedName>
        <fullName evidence="1">Uncharacterized protein</fullName>
    </submittedName>
</protein>
<sequence length="39" mass="4482">MTAVEDALCLESVLFVVPAAEAKMRRRRRSYAIDVQRMV</sequence>
<accession>A0ABN4A6B9</accession>
<gene>
    <name evidence="1" type="ORF">GTCCBUS3UF5_38510</name>
</gene>